<dbReference type="Proteomes" id="UP001055025">
    <property type="component" value="Unassembled WGS sequence"/>
</dbReference>
<feature type="domain" description="DUF676" evidence="2">
    <location>
        <begin position="61"/>
        <end position="131"/>
    </location>
</feature>
<reference evidence="3" key="1">
    <citation type="journal article" date="2022" name="Int. J. Syst. Evol. Microbiol.">
        <title>Granulimonas faecalis gen. nov., sp. nov., and Leptogranulimonas caecicola gen. nov., sp. nov., novel lactate-producing Atopobiaceae bacteria isolated from mouse intestines, and an emended description of the family Atopobiaceae.</title>
        <authorList>
            <person name="Morinaga K."/>
            <person name="Kusada H."/>
            <person name="Sakamoto S."/>
            <person name="Murakami T."/>
            <person name="Toyoda A."/>
            <person name="Mori H."/>
            <person name="Meng X.Y."/>
            <person name="Takashino M."/>
            <person name="Murotomi K."/>
            <person name="Tamaki H."/>
        </authorList>
    </citation>
    <scope>NUCLEOTIDE SEQUENCE</scope>
    <source>
        <strain evidence="3">OPF53</strain>
    </source>
</reference>
<sequence length="288" mass="31542">MEREHGRTAGERPPVGQGRHDCPVVLVHGIAAHDRGIHRSPLWGRVPDALREHGYAVFFGDTDAWGSVRSNGRRLVRTVEEVLAETGAPQVVLVAHSKGGLDVRSALLEPGMAAKVRGVATLSSPHRGMRFCSLLNRSRFLLPHVVSHLVNGWSRLRGDRAPDSIQALRDLTVEGARALADLELDEGRRALLEAVPFRSFGFRSRQRRYPRNHVAAVVRHLDGENDGLVPLGATAHGRHGVMTAQGRIDHDDCTDRAGRDLELMDEEGSTFRSPAEFVAAVVDDLEAS</sequence>
<dbReference type="AlphaFoldDB" id="A0AAV5B5X8"/>
<evidence type="ECO:0000256" key="1">
    <source>
        <dbReference type="SAM" id="MobiDB-lite"/>
    </source>
</evidence>
<accession>A0AAV5B5X8</accession>
<comment type="caution">
    <text evidence="3">The sequence shown here is derived from an EMBL/GenBank/DDBJ whole genome shotgun (WGS) entry which is preliminary data.</text>
</comment>
<feature type="compositionally biased region" description="Basic and acidic residues" evidence="1">
    <location>
        <begin position="1"/>
        <end position="10"/>
    </location>
</feature>
<keyword evidence="4" id="KW-1185">Reference proteome</keyword>
<evidence type="ECO:0000259" key="2">
    <source>
        <dbReference type="Pfam" id="PF05057"/>
    </source>
</evidence>
<dbReference type="RefSeq" id="WP_135978247.1">
    <property type="nucleotide sequence ID" value="NZ_BQKC01000001.1"/>
</dbReference>
<proteinExistence type="predicted"/>
<name>A0AAV5B5X8_9ACTN</name>
<dbReference type="SUPFAM" id="SSF53474">
    <property type="entry name" value="alpha/beta-Hydrolases"/>
    <property type="match status" value="1"/>
</dbReference>
<protein>
    <recommendedName>
        <fullName evidence="2">DUF676 domain-containing protein</fullName>
    </recommendedName>
</protein>
<dbReference type="InterPro" id="IPR007751">
    <property type="entry name" value="DUF676_lipase-like"/>
</dbReference>
<dbReference type="Pfam" id="PF05057">
    <property type="entry name" value="DUF676"/>
    <property type="match status" value="1"/>
</dbReference>
<feature type="region of interest" description="Disordered" evidence="1">
    <location>
        <begin position="1"/>
        <end position="20"/>
    </location>
</feature>
<evidence type="ECO:0000313" key="4">
    <source>
        <dbReference type="Proteomes" id="UP001055025"/>
    </source>
</evidence>
<organism evidence="3 4">
    <name type="scientific">Granulimonas faecalis</name>
    <dbReference type="NCBI Taxonomy" id="2894155"/>
    <lineage>
        <taxon>Bacteria</taxon>
        <taxon>Bacillati</taxon>
        <taxon>Actinomycetota</taxon>
        <taxon>Coriobacteriia</taxon>
        <taxon>Coriobacteriales</taxon>
        <taxon>Kribbibacteriaceae</taxon>
        <taxon>Granulimonas</taxon>
    </lineage>
</organism>
<dbReference type="InterPro" id="IPR029058">
    <property type="entry name" value="AB_hydrolase_fold"/>
</dbReference>
<evidence type="ECO:0000313" key="3">
    <source>
        <dbReference type="EMBL" id="GJM55914.1"/>
    </source>
</evidence>
<gene>
    <name evidence="3" type="ORF">ATOP_15690</name>
</gene>
<dbReference type="EMBL" id="BQKC01000001">
    <property type="protein sequence ID" value="GJM55914.1"/>
    <property type="molecule type" value="Genomic_DNA"/>
</dbReference>
<dbReference type="Gene3D" id="3.40.50.1820">
    <property type="entry name" value="alpha/beta hydrolase"/>
    <property type="match status" value="1"/>
</dbReference>